<feature type="signal peptide" evidence="1">
    <location>
        <begin position="1"/>
        <end position="26"/>
    </location>
</feature>
<keyword evidence="1" id="KW-0732">Signal</keyword>
<keyword evidence="3" id="KW-1185">Reference proteome</keyword>
<evidence type="ECO:0000313" key="3">
    <source>
        <dbReference type="Proteomes" id="UP001218579"/>
    </source>
</evidence>
<dbReference type="Proteomes" id="UP001218579">
    <property type="component" value="Unassembled WGS sequence"/>
</dbReference>
<dbReference type="RefSeq" id="WP_272744317.1">
    <property type="nucleotide sequence ID" value="NZ_JAQQKV010000001.1"/>
</dbReference>
<comment type="caution">
    <text evidence="2">The sequence shown here is derived from an EMBL/GenBank/DDBJ whole genome shotgun (WGS) entry which is preliminary data.</text>
</comment>
<protein>
    <recommendedName>
        <fullName evidence="4">DUF4142 domain-containing protein</fullName>
    </recommendedName>
</protein>
<feature type="chain" id="PRO_5045407399" description="DUF4142 domain-containing protein" evidence="1">
    <location>
        <begin position="27"/>
        <end position="196"/>
    </location>
</feature>
<accession>A0ABT5HID3</accession>
<dbReference type="EMBL" id="JAQQKV010000001">
    <property type="protein sequence ID" value="MDC7676004.1"/>
    <property type="molecule type" value="Genomic_DNA"/>
</dbReference>
<gene>
    <name evidence="2" type="ORF">PQU98_07680</name>
</gene>
<reference evidence="2 3" key="1">
    <citation type="submission" date="2023-01" db="EMBL/GenBank/DDBJ databases">
        <title>Novel species of the genus Asticcacaulis isolated from rivers.</title>
        <authorList>
            <person name="Lu H."/>
        </authorList>
    </citation>
    <scope>NUCLEOTIDE SEQUENCE [LARGE SCALE GENOMIC DNA]</scope>
    <source>
        <strain evidence="2 3">LKC15W</strain>
    </source>
</reference>
<proteinExistence type="predicted"/>
<evidence type="ECO:0008006" key="4">
    <source>
        <dbReference type="Google" id="ProtNLM"/>
    </source>
</evidence>
<organism evidence="2 3">
    <name type="scientific">Asticcacaulis machinosus</name>
    <dbReference type="NCBI Taxonomy" id="2984211"/>
    <lineage>
        <taxon>Bacteria</taxon>
        <taxon>Pseudomonadati</taxon>
        <taxon>Pseudomonadota</taxon>
        <taxon>Alphaproteobacteria</taxon>
        <taxon>Caulobacterales</taxon>
        <taxon>Caulobacteraceae</taxon>
        <taxon>Asticcacaulis</taxon>
    </lineage>
</organism>
<sequence length="196" mass="21086">MMMGVGLHRLAAVSAGAMLLAGAAQAQVVVEDRPVHAPAVITDLAQDALAQVNDTANATAEARKIALYRQLMELNGTSRNIRTIMLNTKAAVRLVILDRAKATSLSAVQEQKLDQISDDILKETEFSLINAVALSQAKAFSEDEITLLIKANGSEAGMRYNAGKFMAPEASAQQIQTYMVDAVVKIIKTFKEQVQS</sequence>
<evidence type="ECO:0000256" key="1">
    <source>
        <dbReference type="SAM" id="SignalP"/>
    </source>
</evidence>
<name>A0ABT5HID3_9CAUL</name>
<evidence type="ECO:0000313" key="2">
    <source>
        <dbReference type="EMBL" id="MDC7676004.1"/>
    </source>
</evidence>